<protein>
    <recommendedName>
        <fullName evidence="2">G-patch domain-containing protein</fullName>
    </recommendedName>
</protein>
<evidence type="ECO:0000259" key="2">
    <source>
        <dbReference type="PROSITE" id="PS50174"/>
    </source>
</evidence>
<dbReference type="Pfam" id="PF01585">
    <property type="entry name" value="G-patch"/>
    <property type="match status" value="1"/>
</dbReference>
<dbReference type="EMBL" id="ML119142">
    <property type="protein sequence ID" value="RPB10567.1"/>
    <property type="molecule type" value="Genomic_DNA"/>
</dbReference>
<name>A0A3N4KJ24_9PEZI</name>
<reference evidence="3 4" key="1">
    <citation type="journal article" date="2018" name="Nat. Ecol. Evol.">
        <title>Pezizomycetes genomes reveal the molecular basis of ectomycorrhizal truffle lifestyle.</title>
        <authorList>
            <person name="Murat C."/>
            <person name="Payen T."/>
            <person name="Noel B."/>
            <person name="Kuo A."/>
            <person name="Morin E."/>
            <person name="Chen J."/>
            <person name="Kohler A."/>
            <person name="Krizsan K."/>
            <person name="Balestrini R."/>
            <person name="Da Silva C."/>
            <person name="Montanini B."/>
            <person name="Hainaut M."/>
            <person name="Levati E."/>
            <person name="Barry K.W."/>
            <person name="Belfiori B."/>
            <person name="Cichocki N."/>
            <person name="Clum A."/>
            <person name="Dockter R.B."/>
            <person name="Fauchery L."/>
            <person name="Guy J."/>
            <person name="Iotti M."/>
            <person name="Le Tacon F."/>
            <person name="Lindquist E.A."/>
            <person name="Lipzen A."/>
            <person name="Malagnac F."/>
            <person name="Mello A."/>
            <person name="Molinier V."/>
            <person name="Miyauchi S."/>
            <person name="Poulain J."/>
            <person name="Riccioni C."/>
            <person name="Rubini A."/>
            <person name="Sitrit Y."/>
            <person name="Splivallo R."/>
            <person name="Traeger S."/>
            <person name="Wang M."/>
            <person name="Zifcakova L."/>
            <person name="Wipf D."/>
            <person name="Zambonelli A."/>
            <person name="Paolocci F."/>
            <person name="Nowrousian M."/>
            <person name="Ottonello S."/>
            <person name="Baldrian P."/>
            <person name="Spatafora J.W."/>
            <person name="Henrissat B."/>
            <person name="Nagy L.G."/>
            <person name="Aury J.M."/>
            <person name="Wincker P."/>
            <person name="Grigoriev I.V."/>
            <person name="Bonfante P."/>
            <person name="Martin F.M."/>
        </authorList>
    </citation>
    <scope>NUCLEOTIDE SEQUENCE [LARGE SCALE GENOMIC DNA]</scope>
    <source>
        <strain evidence="3 4">CCBAS932</strain>
    </source>
</reference>
<evidence type="ECO:0000256" key="1">
    <source>
        <dbReference type="SAM" id="MobiDB-lite"/>
    </source>
</evidence>
<dbReference type="PROSITE" id="PS50174">
    <property type="entry name" value="G_PATCH"/>
    <property type="match status" value="1"/>
</dbReference>
<dbReference type="InterPro" id="IPR000467">
    <property type="entry name" value="G_patch_dom"/>
</dbReference>
<dbReference type="InParanoid" id="A0A3N4KJ24"/>
<organism evidence="3 4">
    <name type="scientific">Morchella conica CCBAS932</name>
    <dbReference type="NCBI Taxonomy" id="1392247"/>
    <lineage>
        <taxon>Eukaryota</taxon>
        <taxon>Fungi</taxon>
        <taxon>Dikarya</taxon>
        <taxon>Ascomycota</taxon>
        <taxon>Pezizomycotina</taxon>
        <taxon>Pezizomycetes</taxon>
        <taxon>Pezizales</taxon>
        <taxon>Morchellaceae</taxon>
        <taxon>Morchella</taxon>
    </lineage>
</organism>
<dbReference type="OrthoDB" id="20282at2759"/>
<accession>A0A3N4KJ24</accession>
<dbReference type="SMART" id="SM00443">
    <property type="entry name" value="G_patch"/>
    <property type="match status" value="1"/>
</dbReference>
<keyword evidence="4" id="KW-1185">Reference proteome</keyword>
<evidence type="ECO:0000313" key="3">
    <source>
        <dbReference type="EMBL" id="RPB10567.1"/>
    </source>
</evidence>
<dbReference type="Proteomes" id="UP000277580">
    <property type="component" value="Unassembled WGS sequence"/>
</dbReference>
<dbReference type="GO" id="GO:0003676">
    <property type="term" value="F:nucleic acid binding"/>
    <property type="evidence" value="ECO:0007669"/>
    <property type="project" value="InterPro"/>
</dbReference>
<dbReference type="PANTHER" id="PTHR20923:SF1">
    <property type="entry name" value="G PATCH DOMAIN AND ANKYRIN REPEAT-CONTAINING PROTEIN 1"/>
    <property type="match status" value="1"/>
</dbReference>
<feature type="compositionally biased region" description="Basic residues" evidence="1">
    <location>
        <begin position="10"/>
        <end position="19"/>
    </location>
</feature>
<evidence type="ECO:0000313" key="4">
    <source>
        <dbReference type="Proteomes" id="UP000277580"/>
    </source>
</evidence>
<feature type="region of interest" description="Disordered" evidence="1">
    <location>
        <begin position="1"/>
        <end position="43"/>
    </location>
</feature>
<dbReference type="AlphaFoldDB" id="A0A3N4KJ24"/>
<feature type="domain" description="G-patch" evidence="2">
    <location>
        <begin position="134"/>
        <end position="182"/>
    </location>
</feature>
<dbReference type="InterPro" id="IPR039146">
    <property type="entry name" value="GPANK1"/>
</dbReference>
<dbReference type="PANTHER" id="PTHR20923">
    <property type="entry name" value="BAT4 PROTEIN-RELATED"/>
    <property type="match status" value="1"/>
</dbReference>
<gene>
    <name evidence="3" type="ORF">P167DRAFT_547127</name>
</gene>
<proteinExistence type="predicted"/>
<sequence>MQTTFVPFKQRPHRPRSRSRSPSPDSETPDWRLQKPFGAGLQRKRHVKFVPATDTSLSTSLPPTTAPTTAKTGAEVSSLYLSLIGLSTPRPAAPPKTCPDCALPITDADAATHATSTAHLAALPHAHPPHPYDRSSKGLKVLMESGWDPDARVGLGREGEGMRYPLKTVPKDDKLGVGVKKRKGVAGTGAGEEVGKRVRGRLMGELGGGVDVQEILNRRME</sequence>